<keyword evidence="4" id="KW-0418">Kinase</keyword>
<dbReference type="PROSITE" id="PS50011">
    <property type="entry name" value="PROTEIN_KINASE_DOM"/>
    <property type="match status" value="1"/>
</dbReference>
<protein>
    <recommendedName>
        <fullName evidence="6">Protein kinase domain-containing protein</fullName>
    </recommendedName>
</protein>
<keyword evidence="2" id="KW-0808">Transferase</keyword>
<evidence type="ECO:0000256" key="4">
    <source>
        <dbReference type="ARBA" id="ARBA00022777"/>
    </source>
</evidence>
<evidence type="ECO:0000259" key="6">
    <source>
        <dbReference type="PROSITE" id="PS50011"/>
    </source>
</evidence>
<keyword evidence="3" id="KW-0547">Nucleotide-binding</keyword>
<keyword evidence="1" id="KW-0723">Serine/threonine-protein kinase</keyword>
<evidence type="ECO:0000256" key="2">
    <source>
        <dbReference type="ARBA" id="ARBA00022679"/>
    </source>
</evidence>
<dbReference type="InterPro" id="IPR000719">
    <property type="entry name" value="Prot_kinase_dom"/>
</dbReference>
<name>A0ABQ9X6Z3_9EUKA</name>
<organism evidence="7 8">
    <name type="scientific">Blattamonas nauphoetae</name>
    <dbReference type="NCBI Taxonomy" id="2049346"/>
    <lineage>
        <taxon>Eukaryota</taxon>
        <taxon>Metamonada</taxon>
        <taxon>Preaxostyla</taxon>
        <taxon>Oxymonadida</taxon>
        <taxon>Blattamonas</taxon>
    </lineage>
</organism>
<dbReference type="EMBL" id="JARBJD010000199">
    <property type="protein sequence ID" value="KAK2947509.1"/>
    <property type="molecule type" value="Genomic_DNA"/>
</dbReference>
<evidence type="ECO:0000256" key="1">
    <source>
        <dbReference type="ARBA" id="ARBA00022527"/>
    </source>
</evidence>
<evidence type="ECO:0000256" key="3">
    <source>
        <dbReference type="ARBA" id="ARBA00022741"/>
    </source>
</evidence>
<keyword evidence="5" id="KW-0067">ATP-binding</keyword>
<dbReference type="PANTHER" id="PTHR24349">
    <property type="entry name" value="SERINE/THREONINE-PROTEIN KINASE"/>
    <property type="match status" value="1"/>
</dbReference>
<evidence type="ECO:0000256" key="5">
    <source>
        <dbReference type="ARBA" id="ARBA00022840"/>
    </source>
</evidence>
<evidence type="ECO:0000313" key="8">
    <source>
        <dbReference type="Proteomes" id="UP001281761"/>
    </source>
</evidence>
<dbReference type="Pfam" id="PF00069">
    <property type="entry name" value="Pkinase"/>
    <property type="match status" value="1"/>
</dbReference>
<proteinExistence type="predicted"/>
<accession>A0ABQ9X6Z3</accession>
<evidence type="ECO:0000313" key="7">
    <source>
        <dbReference type="EMBL" id="KAK2947509.1"/>
    </source>
</evidence>
<dbReference type="InterPro" id="IPR011009">
    <property type="entry name" value="Kinase-like_dom_sf"/>
</dbReference>
<keyword evidence="8" id="KW-1185">Reference proteome</keyword>
<reference evidence="7 8" key="1">
    <citation type="journal article" date="2022" name="bioRxiv">
        <title>Genomics of Preaxostyla Flagellates Illuminates Evolutionary Transitions and the Path Towards Mitochondrial Loss.</title>
        <authorList>
            <person name="Novak L.V.F."/>
            <person name="Treitli S.C."/>
            <person name="Pyrih J."/>
            <person name="Halakuc P."/>
            <person name="Pipaliya S.V."/>
            <person name="Vacek V."/>
            <person name="Brzon O."/>
            <person name="Soukal P."/>
            <person name="Eme L."/>
            <person name="Dacks J.B."/>
            <person name="Karnkowska A."/>
            <person name="Elias M."/>
            <person name="Hampl V."/>
        </authorList>
    </citation>
    <scope>NUCLEOTIDE SEQUENCE [LARGE SCALE GENOMIC DNA]</scope>
    <source>
        <strain evidence="7">NAU3</strain>
        <tissue evidence="7">Gut</tissue>
    </source>
</reference>
<dbReference type="SUPFAM" id="SSF56112">
    <property type="entry name" value="Protein kinase-like (PK-like)"/>
    <property type="match status" value="1"/>
</dbReference>
<gene>
    <name evidence="7" type="ORF">BLNAU_17595</name>
</gene>
<sequence length="159" mass="17813">MAEEPKVAWSQVGAPCWVGNFVKMVVGRNSRTARAECAGALSKWIAYFDQVEDWIGLHLFSINIRTPTLAVKILALDSLRSSSMEGYARTEGATLHYIRHGLPYHPNIIQTYEVVEDNEALYIVMEFLSGGELLQRILKCKDFSQDDAVLISPNLPSQL</sequence>
<dbReference type="Proteomes" id="UP001281761">
    <property type="component" value="Unassembled WGS sequence"/>
</dbReference>
<feature type="domain" description="Protein kinase" evidence="6">
    <location>
        <begin position="10"/>
        <end position="159"/>
    </location>
</feature>
<dbReference type="InterPro" id="IPR050205">
    <property type="entry name" value="CDPK_Ser/Thr_kinases"/>
</dbReference>
<dbReference type="Gene3D" id="1.10.510.10">
    <property type="entry name" value="Transferase(Phosphotransferase) domain 1"/>
    <property type="match status" value="1"/>
</dbReference>
<comment type="caution">
    <text evidence="7">The sequence shown here is derived from an EMBL/GenBank/DDBJ whole genome shotgun (WGS) entry which is preliminary data.</text>
</comment>